<evidence type="ECO:0000313" key="4">
    <source>
        <dbReference type="EMBL" id="MDN4166610.1"/>
    </source>
</evidence>
<gene>
    <name evidence="4" type="ORF">QWY31_13960</name>
</gene>
<evidence type="ECO:0000313" key="5">
    <source>
        <dbReference type="Proteomes" id="UP001168552"/>
    </source>
</evidence>
<evidence type="ECO:0000256" key="1">
    <source>
        <dbReference type="ARBA" id="ARBA00023027"/>
    </source>
</evidence>
<comment type="caution">
    <text evidence="4">The sequence shown here is derived from an EMBL/GenBank/DDBJ whole genome shotgun (WGS) entry which is preliminary data.</text>
</comment>
<dbReference type="Gene3D" id="3.40.50.720">
    <property type="entry name" value="NAD(P)-binding Rossmann-like Domain"/>
    <property type="match status" value="1"/>
</dbReference>
<proteinExistence type="predicted"/>
<feature type="transmembrane region" description="Helical" evidence="2">
    <location>
        <begin position="6"/>
        <end position="24"/>
    </location>
</feature>
<dbReference type="RefSeq" id="WP_320005148.1">
    <property type="nucleotide sequence ID" value="NZ_JAUHJS010000007.1"/>
</dbReference>
<accession>A0ABT8F8B1</accession>
<feature type="domain" description="NAD-dependent epimerase/dehydratase" evidence="3">
    <location>
        <begin position="9"/>
        <end position="265"/>
    </location>
</feature>
<name>A0ABT8F8B1_9BACT</name>
<dbReference type="Pfam" id="PF01370">
    <property type="entry name" value="Epimerase"/>
    <property type="match status" value="1"/>
</dbReference>
<reference evidence="4" key="1">
    <citation type="submission" date="2023-06" db="EMBL/GenBank/DDBJ databases">
        <title>Cytophagales bacterium Strain LB-30, isolated from soil.</title>
        <authorList>
            <person name="Liu B."/>
        </authorList>
    </citation>
    <scope>NUCLEOTIDE SEQUENCE</scope>
    <source>
        <strain evidence="4">LB-30</strain>
    </source>
</reference>
<keyword evidence="2" id="KW-0812">Transmembrane</keyword>
<evidence type="ECO:0000259" key="3">
    <source>
        <dbReference type="Pfam" id="PF01370"/>
    </source>
</evidence>
<keyword evidence="2" id="KW-0472">Membrane</keyword>
<dbReference type="InterPro" id="IPR001509">
    <property type="entry name" value="Epimerase_deHydtase"/>
</dbReference>
<dbReference type="Gene3D" id="3.90.25.10">
    <property type="entry name" value="UDP-galactose 4-epimerase, domain 1"/>
    <property type="match status" value="1"/>
</dbReference>
<keyword evidence="2" id="KW-1133">Transmembrane helix</keyword>
<organism evidence="4 5">
    <name type="scientific">Shiella aurantiaca</name>
    <dbReference type="NCBI Taxonomy" id="3058365"/>
    <lineage>
        <taxon>Bacteria</taxon>
        <taxon>Pseudomonadati</taxon>
        <taxon>Bacteroidota</taxon>
        <taxon>Cytophagia</taxon>
        <taxon>Cytophagales</taxon>
        <taxon>Shiellaceae</taxon>
        <taxon>Shiella</taxon>
    </lineage>
</organism>
<dbReference type="PRINTS" id="PR01713">
    <property type="entry name" value="NUCEPIMERASE"/>
</dbReference>
<protein>
    <submittedName>
        <fullName evidence="4">NAD-dependent epimerase/dehydratase family protein</fullName>
    </submittedName>
</protein>
<keyword evidence="5" id="KW-1185">Reference proteome</keyword>
<dbReference type="EMBL" id="JAUHJS010000007">
    <property type="protein sequence ID" value="MDN4166610.1"/>
    <property type="molecule type" value="Genomic_DNA"/>
</dbReference>
<dbReference type="InterPro" id="IPR036291">
    <property type="entry name" value="NAD(P)-bd_dom_sf"/>
</dbReference>
<keyword evidence="1" id="KW-0520">NAD</keyword>
<dbReference type="SUPFAM" id="SSF51735">
    <property type="entry name" value="NAD(P)-binding Rossmann-fold domains"/>
    <property type="match status" value="1"/>
</dbReference>
<sequence length="335" mass="37817">MKNIKADIILITGIAGFIGFHQALRMKKVGYKVVGIDNLNDYYDPQLKLARLRELGITVVEEEGFTTNSDQSIIFYKGDIQDAALLEQIYQTHPFQGIIHLAAQAGVRYSVENPHAYVDTNIKGFLNILELARAHTMEHVVYASSSSVYGMQAAQPFSENDPCNHPVSLYAATKKANEMMAECYHHLYKIPLTGLRFFTVYGPWGRPDMAPMLFAQAIIEGRPIKVFNHGKQKRDFTYIDDICEGVAQVYESERLRGQHDILNIGNGAPVNLLDFIETLEHALGKAVEKVFCDAQPGDVEETYANTNNLDKYISFKTKVKISDGIHHFTNWFKSY</sequence>
<dbReference type="PANTHER" id="PTHR43574">
    <property type="entry name" value="EPIMERASE-RELATED"/>
    <property type="match status" value="1"/>
</dbReference>
<dbReference type="Proteomes" id="UP001168552">
    <property type="component" value="Unassembled WGS sequence"/>
</dbReference>
<evidence type="ECO:0000256" key="2">
    <source>
        <dbReference type="SAM" id="Phobius"/>
    </source>
</evidence>